<gene>
    <name evidence="2" type="ORF">CEK71_03590</name>
</gene>
<evidence type="ECO:0000256" key="1">
    <source>
        <dbReference type="SAM" id="Phobius"/>
    </source>
</evidence>
<evidence type="ECO:0000313" key="2">
    <source>
        <dbReference type="EMBL" id="ASF45216.1"/>
    </source>
</evidence>
<dbReference type="RefSeq" id="WP_088618099.1">
    <property type="nucleotide sequence ID" value="NZ_CP022129.1"/>
</dbReference>
<reference evidence="2 3" key="1">
    <citation type="submission" date="2017-06" db="EMBL/GenBank/DDBJ databases">
        <title>Genome Sequencing of the methanotroph Methylovulum psychrotolerants str. HV10-M2 isolated from a high-altitude environment.</title>
        <authorList>
            <person name="Mateos-Rivera A."/>
        </authorList>
    </citation>
    <scope>NUCLEOTIDE SEQUENCE [LARGE SCALE GENOMIC DNA]</scope>
    <source>
        <strain evidence="2 3">HV10_M2</strain>
    </source>
</reference>
<sequence>MPTLNESYLIFLQLVAVGLLGGLVNYTVQVVKGHITCHFGDYLCGAVSATMLSTGAIVSAALGAIKLGTDLGDPATFVTMFMAGYVCDNVANKQEKKDA</sequence>
<keyword evidence="1" id="KW-0812">Transmembrane</keyword>
<protein>
    <recommendedName>
        <fullName evidence="4">Holin</fullName>
    </recommendedName>
</protein>
<evidence type="ECO:0000313" key="3">
    <source>
        <dbReference type="Proteomes" id="UP000197019"/>
    </source>
</evidence>
<accession>A0A1Z4BV92</accession>
<keyword evidence="1" id="KW-1133">Transmembrane helix</keyword>
<name>A0A1Z4BV92_9GAMM</name>
<feature type="transmembrane region" description="Helical" evidence="1">
    <location>
        <begin position="40"/>
        <end position="65"/>
    </location>
</feature>
<organism evidence="2 3">
    <name type="scientific">Methylovulum psychrotolerans</name>
    <dbReference type="NCBI Taxonomy" id="1704499"/>
    <lineage>
        <taxon>Bacteria</taxon>
        <taxon>Pseudomonadati</taxon>
        <taxon>Pseudomonadota</taxon>
        <taxon>Gammaproteobacteria</taxon>
        <taxon>Methylococcales</taxon>
        <taxon>Methylococcaceae</taxon>
        <taxon>Methylovulum</taxon>
    </lineage>
</organism>
<dbReference type="KEGG" id="mpsy:CEK71_03590"/>
<dbReference type="Proteomes" id="UP000197019">
    <property type="component" value="Chromosome"/>
</dbReference>
<evidence type="ECO:0008006" key="4">
    <source>
        <dbReference type="Google" id="ProtNLM"/>
    </source>
</evidence>
<keyword evidence="3" id="KW-1185">Reference proteome</keyword>
<keyword evidence="1" id="KW-0472">Membrane</keyword>
<dbReference type="AlphaFoldDB" id="A0A1Z4BV92"/>
<proteinExistence type="predicted"/>
<feature type="transmembrane region" description="Helical" evidence="1">
    <location>
        <begin position="6"/>
        <end position="28"/>
    </location>
</feature>
<dbReference type="EMBL" id="CP022129">
    <property type="protein sequence ID" value="ASF45216.1"/>
    <property type="molecule type" value="Genomic_DNA"/>
</dbReference>